<protein>
    <submittedName>
        <fullName evidence="2">Uncharacterized protein</fullName>
    </submittedName>
</protein>
<proteinExistence type="predicted"/>
<organism evidence="2">
    <name type="scientific">Cacopsylla melanoneura</name>
    <dbReference type="NCBI Taxonomy" id="428564"/>
    <lineage>
        <taxon>Eukaryota</taxon>
        <taxon>Metazoa</taxon>
        <taxon>Ecdysozoa</taxon>
        <taxon>Arthropoda</taxon>
        <taxon>Hexapoda</taxon>
        <taxon>Insecta</taxon>
        <taxon>Pterygota</taxon>
        <taxon>Neoptera</taxon>
        <taxon>Paraneoptera</taxon>
        <taxon>Hemiptera</taxon>
        <taxon>Sternorrhyncha</taxon>
        <taxon>Psylloidea</taxon>
        <taxon>Psyllidae</taxon>
        <taxon>Psyllinae</taxon>
        <taxon>Cacopsylla</taxon>
    </lineage>
</organism>
<keyword evidence="1" id="KW-0472">Membrane</keyword>
<sequence length="111" mass="13001">MNSLVNAFRLFLRARVIILLLSKKGREMMFGKLLMVGVASSFVLVFICTMMMMSFYYMTIFIFYNPPNSIFPFAYSIISNALAFAVAFYYHGHKLYRKYSASFLRVYCFLI</sequence>
<feature type="transmembrane region" description="Helical" evidence="1">
    <location>
        <begin position="70"/>
        <end position="90"/>
    </location>
</feature>
<dbReference type="EMBL" id="HBUF01155630">
    <property type="protein sequence ID" value="CAG6649071.1"/>
    <property type="molecule type" value="Transcribed_RNA"/>
</dbReference>
<feature type="transmembrane region" description="Helical" evidence="1">
    <location>
        <begin position="34"/>
        <end position="64"/>
    </location>
</feature>
<accession>A0A8D8RE85</accession>
<dbReference type="AlphaFoldDB" id="A0A8D8RE85"/>
<keyword evidence="1" id="KW-1133">Transmembrane helix</keyword>
<reference evidence="2" key="1">
    <citation type="submission" date="2021-05" db="EMBL/GenBank/DDBJ databases">
        <authorList>
            <person name="Alioto T."/>
            <person name="Alioto T."/>
            <person name="Gomez Garrido J."/>
        </authorList>
    </citation>
    <scope>NUCLEOTIDE SEQUENCE</scope>
</reference>
<name>A0A8D8RE85_9HEMI</name>
<keyword evidence="1" id="KW-0812">Transmembrane</keyword>
<evidence type="ECO:0000313" key="2">
    <source>
        <dbReference type="EMBL" id="CAG6649071.1"/>
    </source>
</evidence>
<evidence type="ECO:0000256" key="1">
    <source>
        <dbReference type="SAM" id="Phobius"/>
    </source>
</evidence>